<dbReference type="NCBIfam" id="TIGR00682">
    <property type="entry name" value="lpxK"/>
    <property type="match status" value="1"/>
</dbReference>
<evidence type="ECO:0000256" key="13">
    <source>
        <dbReference type="HAMAP-Rule" id="MF_00409"/>
    </source>
</evidence>
<keyword evidence="9 13" id="KW-0418">Kinase</keyword>
<dbReference type="InterPro" id="IPR003758">
    <property type="entry name" value="LpxK"/>
</dbReference>
<dbReference type="GO" id="GO:0005886">
    <property type="term" value="C:plasma membrane"/>
    <property type="evidence" value="ECO:0007669"/>
    <property type="project" value="TreeGrafter"/>
</dbReference>
<keyword evidence="5 13" id="KW-0444">Lipid biosynthesis</keyword>
<comment type="pathway">
    <text evidence="2 13">Glycolipid biosynthesis; lipid IV(A) biosynthesis; lipid IV(A) from (3R)-3-hydroxytetradecanoyl-[acyl-carrier-protein] and UDP-N-acetyl-alpha-D-glucosamine: step 6/6.</text>
</comment>
<proteinExistence type="inferred from homology"/>
<dbReference type="GO" id="GO:0009029">
    <property type="term" value="F:lipid-A 4'-kinase activity"/>
    <property type="evidence" value="ECO:0007669"/>
    <property type="project" value="UniProtKB-UniRule"/>
</dbReference>
<evidence type="ECO:0000256" key="2">
    <source>
        <dbReference type="ARBA" id="ARBA00004870"/>
    </source>
</evidence>
<dbReference type="PANTHER" id="PTHR42724:SF1">
    <property type="entry name" value="TETRAACYLDISACCHARIDE 4'-KINASE, MITOCHONDRIAL-RELATED"/>
    <property type="match status" value="1"/>
</dbReference>
<dbReference type="GO" id="GO:0009244">
    <property type="term" value="P:lipopolysaccharide core region biosynthetic process"/>
    <property type="evidence" value="ECO:0007669"/>
    <property type="project" value="TreeGrafter"/>
</dbReference>
<name>A0A9D1E184_9BACT</name>
<evidence type="ECO:0000256" key="9">
    <source>
        <dbReference type="ARBA" id="ARBA00022777"/>
    </source>
</evidence>
<keyword evidence="7 13" id="KW-0808">Transferase</keyword>
<evidence type="ECO:0000313" key="15">
    <source>
        <dbReference type="Proteomes" id="UP000886744"/>
    </source>
</evidence>
<dbReference type="HAMAP" id="MF_00409">
    <property type="entry name" value="LpxK"/>
    <property type="match status" value="1"/>
</dbReference>
<evidence type="ECO:0000256" key="6">
    <source>
        <dbReference type="ARBA" id="ARBA00022556"/>
    </source>
</evidence>
<dbReference type="EMBL" id="DVHI01000044">
    <property type="protein sequence ID" value="HIR62584.1"/>
    <property type="molecule type" value="Genomic_DNA"/>
</dbReference>
<evidence type="ECO:0000256" key="4">
    <source>
        <dbReference type="ARBA" id="ARBA00016436"/>
    </source>
</evidence>
<evidence type="ECO:0000256" key="3">
    <source>
        <dbReference type="ARBA" id="ARBA00012071"/>
    </source>
</evidence>
<dbReference type="SUPFAM" id="SSF52540">
    <property type="entry name" value="P-loop containing nucleoside triphosphate hydrolases"/>
    <property type="match status" value="1"/>
</dbReference>
<protein>
    <recommendedName>
        <fullName evidence="4 13">Tetraacyldisaccharide 4'-kinase</fullName>
        <ecNumber evidence="3 13">2.7.1.130</ecNumber>
    </recommendedName>
    <alternativeName>
        <fullName evidence="12 13">Lipid A 4'-kinase</fullName>
    </alternativeName>
</protein>
<gene>
    <name evidence="13 14" type="primary">lpxK</name>
    <name evidence="14" type="ORF">IAC94_03555</name>
</gene>
<dbReference type="AlphaFoldDB" id="A0A9D1E184"/>
<evidence type="ECO:0000256" key="1">
    <source>
        <dbReference type="ARBA" id="ARBA00002274"/>
    </source>
</evidence>
<keyword evidence="10 13" id="KW-0067">ATP-binding</keyword>
<evidence type="ECO:0000256" key="7">
    <source>
        <dbReference type="ARBA" id="ARBA00022679"/>
    </source>
</evidence>
<keyword evidence="11 13" id="KW-0443">Lipid metabolism</keyword>
<feature type="binding site" evidence="13">
    <location>
        <begin position="43"/>
        <end position="50"/>
    </location>
    <ligand>
        <name>ATP</name>
        <dbReference type="ChEBI" id="CHEBI:30616"/>
    </ligand>
</feature>
<dbReference type="Pfam" id="PF02606">
    <property type="entry name" value="LpxK"/>
    <property type="match status" value="1"/>
</dbReference>
<comment type="caution">
    <text evidence="14">The sequence shown here is derived from an EMBL/GenBank/DDBJ whole genome shotgun (WGS) entry which is preliminary data.</text>
</comment>
<accession>A0A9D1E184</accession>
<dbReference type="EC" id="2.7.1.130" evidence="3 13"/>
<evidence type="ECO:0000256" key="12">
    <source>
        <dbReference type="ARBA" id="ARBA00029757"/>
    </source>
</evidence>
<reference evidence="14" key="1">
    <citation type="submission" date="2020-10" db="EMBL/GenBank/DDBJ databases">
        <authorList>
            <person name="Gilroy R."/>
        </authorList>
    </citation>
    <scope>NUCLEOTIDE SEQUENCE</scope>
    <source>
        <strain evidence="14">ChiHjej13B12-12457</strain>
    </source>
</reference>
<sequence>MKIDRIVLFPYTLVLALRNFFYDRGVLKSYPSALPSICVGNITVGGTGKTPAVEMLIRLYRDSRKIAVVSRGYGRRTKGFRTVSVDDHYKDVGDEPLQIKRKFPYVTVVVDASRRRAVDALAAMSPEVRPDLVILDDAFQHRRLRPDFSIVLVSSTRPVFKDSLLPIGRLRDLPNQIRRADMVIVTKMEGEIPSSERLRWRESLELRKDIPLLFSGIKYLPPQPVIPEKGDSRFVYSKSAVVLAGIADDRSVRRGVSWKYTVSETVSFGDHHDYTLSDISKVAAAVRRHPTAVVLTTEKDAQRLRSLKGIPGEVSSRLFYIPIESEIIPDVEPGRYLEQELPAIGYEELKTNIKIPSCPVS</sequence>
<comment type="function">
    <text evidence="1 13">Transfers the gamma-phosphate of ATP to the 4'-position of a tetraacyldisaccharide 1-phosphate intermediate (termed DS-1-P) to form tetraacyldisaccharide 1,4'-bis-phosphate (lipid IVA).</text>
</comment>
<reference evidence="14" key="2">
    <citation type="journal article" date="2021" name="PeerJ">
        <title>Extensive microbial diversity within the chicken gut microbiome revealed by metagenomics and culture.</title>
        <authorList>
            <person name="Gilroy R."/>
            <person name="Ravi A."/>
            <person name="Getino M."/>
            <person name="Pursley I."/>
            <person name="Horton D.L."/>
            <person name="Alikhan N.F."/>
            <person name="Baker D."/>
            <person name="Gharbi K."/>
            <person name="Hall N."/>
            <person name="Watson M."/>
            <person name="Adriaenssens E.M."/>
            <person name="Foster-Nyarko E."/>
            <person name="Jarju S."/>
            <person name="Secka A."/>
            <person name="Antonio M."/>
            <person name="Oren A."/>
            <person name="Chaudhuri R.R."/>
            <person name="La Ragione R."/>
            <person name="Hildebrand F."/>
            <person name="Pallen M.J."/>
        </authorList>
    </citation>
    <scope>NUCLEOTIDE SEQUENCE</scope>
    <source>
        <strain evidence="14">ChiHjej13B12-12457</strain>
    </source>
</reference>
<dbReference type="Proteomes" id="UP000886744">
    <property type="component" value="Unassembled WGS sequence"/>
</dbReference>
<keyword evidence="8 13" id="KW-0547">Nucleotide-binding</keyword>
<dbReference type="GO" id="GO:0009245">
    <property type="term" value="P:lipid A biosynthetic process"/>
    <property type="evidence" value="ECO:0007669"/>
    <property type="project" value="UniProtKB-UniRule"/>
</dbReference>
<dbReference type="InterPro" id="IPR027417">
    <property type="entry name" value="P-loop_NTPase"/>
</dbReference>
<evidence type="ECO:0000256" key="5">
    <source>
        <dbReference type="ARBA" id="ARBA00022516"/>
    </source>
</evidence>
<comment type="similarity">
    <text evidence="13">Belongs to the LpxK family.</text>
</comment>
<evidence type="ECO:0000256" key="11">
    <source>
        <dbReference type="ARBA" id="ARBA00023098"/>
    </source>
</evidence>
<evidence type="ECO:0000256" key="8">
    <source>
        <dbReference type="ARBA" id="ARBA00022741"/>
    </source>
</evidence>
<organism evidence="14 15">
    <name type="scientific">Candidatus Coprenecus avistercoris</name>
    <dbReference type="NCBI Taxonomy" id="2840730"/>
    <lineage>
        <taxon>Bacteria</taxon>
        <taxon>Pseudomonadati</taxon>
        <taxon>Bacteroidota</taxon>
        <taxon>Bacteroidia</taxon>
        <taxon>Bacteroidales</taxon>
        <taxon>Rikenellaceae</taxon>
        <taxon>Rikenellaceae incertae sedis</taxon>
        <taxon>Candidatus Coprenecus</taxon>
    </lineage>
</organism>
<dbReference type="PANTHER" id="PTHR42724">
    <property type="entry name" value="TETRAACYLDISACCHARIDE 4'-KINASE"/>
    <property type="match status" value="1"/>
</dbReference>
<evidence type="ECO:0000256" key="10">
    <source>
        <dbReference type="ARBA" id="ARBA00022840"/>
    </source>
</evidence>
<comment type="catalytic activity">
    <reaction evidence="13">
        <text>a lipid A disaccharide + ATP = a lipid IVA + ADP + H(+)</text>
        <dbReference type="Rhea" id="RHEA:67840"/>
        <dbReference type="ChEBI" id="CHEBI:15378"/>
        <dbReference type="ChEBI" id="CHEBI:30616"/>
        <dbReference type="ChEBI" id="CHEBI:176343"/>
        <dbReference type="ChEBI" id="CHEBI:176425"/>
        <dbReference type="ChEBI" id="CHEBI:456216"/>
        <dbReference type="EC" id="2.7.1.130"/>
    </reaction>
</comment>
<keyword evidence="6 13" id="KW-0441">Lipid A biosynthesis</keyword>
<dbReference type="GO" id="GO:0005524">
    <property type="term" value="F:ATP binding"/>
    <property type="evidence" value="ECO:0007669"/>
    <property type="project" value="UniProtKB-UniRule"/>
</dbReference>
<evidence type="ECO:0000313" key="14">
    <source>
        <dbReference type="EMBL" id="HIR62584.1"/>
    </source>
</evidence>